<evidence type="ECO:0000313" key="4">
    <source>
        <dbReference type="Proteomes" id="UP000824041"/>
    </source>
</evidence>
<dbReference type="GO" id="GO:0030655">
    <property type="term" value="P:beta-lactam antibiotic catabolic process"/>
    <property type="evidence" value="ECO:0007669"/>
    <property type="project" value="InterPro"/>
</dbReference>
<dbReference type="Gene3D" id="3.40.710.10">
    <property type="entry name" value="DD-peptidase/beta-lactamase superfamily"/>
    <property type="match status" value="1"/>
</dbReference>
<sequence>MYDIKSQIKTLFLCSAALLSCLSFPVCTKAGSDSLLSVTEEAQIRPIGDGSGTYLLKSDKFYCLNADGSRDTSPAVHYFDHLVIDGSVFDGYYYHGDQGEFIAAGPHVEELSQISVPDQGEEMPWSAEFDGYYMVGNLGKLTAAPQIRYMDHLDMGSVTFDGYYFFDEYGKLVTEPGIHWVSMTSNGREFEGDYYFGGPNGALSQEAGTTPEGFSVDENGLVEDLENLSLKTLKPRLSELLSGYEGEWSVYVKDLETGEQLVYNDTPMYSASLIKTFVLAQTYANMDTVLACEGKRMNRPADSEEVAVEVNDLMWNMITVSDNESTNELVRLQTESYDFREGARAVNEFLEEEGYKETTVQHTLHPSPSASVGLGGRNMTTAKECGKLLESIYRGDCVSPEASQAMLHMLLNQENTWKIPEGLQSGIKVANKTGETDVSQHDIAIVYGEKTNYILCVLSEDCPDEDTAIDHIREISRLTYTYLNY</sequence>
<reference evidence="3" key="1">
    <citation type="journal article" date="2021" name="PeerJ">
        <title>Extensive microbial diversity within the chicken gut microbiome revealed by metagenomics and culture.</title>
        <authorList>
            <person name="Gilroy R."/>
            <person name="Ravi A."/>
            <person name="Getino M."/>
            <person name="Pursley I."/>
            <person name="Horton D.L."/>
            <person name="Alikhan N.F."/>
            <person name="Baker D."/>
            <person name="Gharbi K."/>
            <person name="Hall N."/>
            <person name="Watson M."/>
            <person name="Adriaenssens E.M."/>
            <person name="Foster-Nyarko E."/>
            <person name="Jarju S."/>
            <person name="Secka A."/>
            <person name="Antonio M."/>
            <person name="Oren A."/>
            <person name="Chaudhuri R.R."/>
            <person name="La Ragione R."/>
            <person name="Hildebrand F."/>
            <person name="Pallen M.J."/>
        </authorList>
    </citation>
    <scope>NUCLEOTIDE SEQUENCE</scope>
    <source>
        <strain evidence="3">14324</strain>
    </source>
</reference>
<dbReference type="InterPro" id="IPR000871">
    <property type="entry name" value="Beta-lactam_class-A"/>
</dbReference>
<feature type="signal peptide" evidence="1">
    <location>
        <begin position="1"/>
        <end position="28"/>
    </location>
</feature>
<dbReference type="PROSITE" id="PS51257">
    <property type="entry name" value="PROKAR_LIPOPROTEIN"/>
    <property type="match status" value="1"/>
</dbReference>
<evidence type="ECO:0000259" key="2">
    <source>
        <dbReference type="Pfam" id="PF13354"/>
    </source>
</evidence>
<comment type="caution">
    <text evidence="3">The sequence shown here is derived from an EMBL/GenBank/DDBJ whole genome shotgun (WGS) entry which is preliminary data.</text>
</comment>
<organism evidence="3 4">
    <name type="scientific">Candidatus Blautia faecigallinarum</name>
    <dbReference type="NCBI Taxonomy" id="2838488"/>
    <lineage>
        <taxon>Bacteria</taxon>
        <taxon>Bacillati</taxon>
        <taxon>Bacillota</taxon>
        <taxon>Clostridia</taxon>
        <taxon>Lachnospirales</taxon>
        <taxon>Lachnospiraceae</taxon>
        <taxon>Blautia</taxon>
    </lineage>
</organism>
<dbReference type="PANTHER" id="PTHR35333:SF3">
    <property type="entry name" value="BETA-LACTAMASE-TYPE TRANSPEPTIDASE FOLD CONTAINING PROTEIN"/>
    <property type="match status" value="1"/>
</dbReference>
<dbReference type="InterPro" id="IPR012338">
    <property type="entry name" value="Beta-lactam/transpept-like"/>
</dbReference>
<feature type="chain" id="PRO_5039218038" evidence="1">
    <location>
        <begin position="29"/>
        <end position="485"/>
    </location>
</feature>
<evidence type="ECO:0000313" key="3">
    <source>
        <dbReference type="EMBL" id="HIZ22905.1"/>
    </source>
</evidence>
<dbReference type="GO" id="GO:0046677">
    <property type="term" value="P:response to antibiotic"/>
    <property type="evidence" value="ECO:0007669"/>
    <property type="project" value="InterPro"/>
</dbReference>
<dbReference type="AlphaFoldDB" id="A0A9D2IU44"/>
<evidence type="ECO:0000256" key="1">
    <source>
        <dbReference type="SAM" id="SignalP"/>
    </source>
</evidence>
<name>A0A9D2IU44_9FIRM</name>
<gene>
    <name evidence="3" type="ORF">IAA21_08945</name>
</gene>
<feature type="domain" description="Beta-lactamase class A catalytic" evidence="2">
    <location>
        <begin position="249"/>
        <end position="458"/>
    </location>
</feature>
<dbReference type="GO" id="GO:0008800">
    <property type="term" value="F:beta-lactamase activity"/>
    <property type="evidence" value="ECO:0007669"/>
    <property type="project" value="InterPro"/>
</dbReference>
<reference evidence="3" key="2">
    <citation type="submission" date="2021-04" db="EMBL/GenBank/DDBJ databases">
        <authorList>
            <person name="Gilroy R."/>
        </authorList>
    </citation>
    <scope>NUCLEOTIDE SEQUENCE</scope>
    <source>
        <strain evidence="3">14324</strain>
    </source>
</reference>
<dbReference type="Pfam" id="PF13354">
    <property type="entry name" value="Beta-lactamase2"/>
    <property type="match status" value="1"/>
</dbReference>
<dbReference type="SUPFAM" id="SSF56601">
    <property type="entry name" value="beta-lactamase/transpeptidase-like"/>
    <property type="match status" value="1"/>
</dbReference>
<proteinExistence type="predicted"/>
<dbReference type="InterPro" id="IPR045155">
    <property type="entry name" value="Beta-lactam_cat"/>
</dbReference>
<dbReference type="PANTHER" id="PTHR35333">
    <property type="entry name" value="BETA-LACTAMASE"/>
    <property type="match status" value="1"/>
</dbReference>
<keyword evidence="3" id="KW-0378">Hydrolase</keyword>
<dbReference type="Proteomes" id="UP000824041">
    <property type="component" value="Unassembled WGS sequence"/>
</dbReference>
<protein>
    <submittedName>
        <fullName evidence="3">Class A beta-lactamase-related serine hydrolase</fullName>
    </submittedName>
</protein>
<keyword evidence="1" id="KW-0732">Signal</keyword>
<accession>A0A9D2IU44</accession>
<dbReference type="EMBL" id="DXBU01000124">
    <property type="protein sequence ID" value="HIZ22905.1"/>
    <property type="molecule type" value="Genomic_DNA"/>
</dbReference>